<keyword evidence="3" id="KW-1185">Reference proteome</keyword>
<dbReference type="Proteomes" id="UP000583800">
    <property type="component" value="Unassembled WGS sequence"/>
</dbReference>
<reference evidence="2 3" key="1">
    <citation type="submission" date="2020-08" db="EMBL/GenBank/DDBJ databases">
        <title>Sequencing the genomes of 1000 actinobacteria strains.</title>
        <authorList>
            <person name="Klenk H.-P."/>
        </authorList>
    </citation>
    <scope>NUCLEOTIDE SEQUENCE [LARGE SCALE GENOMIC DNA]</scope>
    <source>
        <strain evidence="2 3">DSM 45913</strain>
    </source>
</reference>
<dbReference type="AlphaFoldDB" id="A0A7X0C0U7"/>
<keyword evidence="1" id="KW-1133">Transmembrane helix</keyword>
<accession>A0A7X0C0U7</accession>
<evidence type="ECO:0000313" key="3">
    <source>
        <dbReference type="Proteomes" id="UP000583800"/>
    </source>
</evidence>
<proteinExistence type="predicted"/>
<gene>
    <name evidence="2" type="ORF">FHU36_001535</name>
</gene>
<sequence>MSFEERLLMELKTEVAARGERRRRTTVRRLFAGVAVAGLAAAAAVAVPLLTGAERPAYAVSKNADGTILVQINEFGDADKLERDLKGMGISADVTYVPPGKRCGSARGRTAGGETATPEEWERSVSAKAVRLGKGGVYIDPAHVAQDQTVVMEFAKNDDQVSDKPRVLWQFVGRVIDGPVAPCVLVDDPTWNDVGGPEGQPPAGS</sequence>
<evidence type="ECO:0000313" key="2">
    <source>
        <dbReference type="EMBL" id="MBB6345026.1"/>
    </source>
</evidence>
<organism evidence="2 3">
    <name type="scientific">Nonomuraea muscovyensis</name>
    <dbReference type="NCBI Taxonomy" id="1124761"/>
    <lineage>
        <taxon>Bacteria</taxon>
        <taxon>Bacillati</taxon>
        <taxon>Actinomycetota</taxon>
        <taxon>Actinomycetes</taxon>
        <taxon>Streptosporangiales</taxon>
        <taxon>Streptosporangiaceae</taxon>
        <taxon>Nonomuraea</taxon>
    </lineage>
</organism>
<comment type="caution">
    <text evidence="2">The sequence shown here is derived from an EMBL/GenBank/DDBJ whole genome shotgun (WGS) entry which is preliminary data.</text>
</comment>
<dbReference type="RefSeq" id="WP_185083054.1">
    <property type="nucleotide sequence ID" value="NZ_JACHJB010000001.1"/>
</dbReference>
<name>A0A7X0C0U7_9ACTN</name>
<protein>
    <submittedName>
        <fullName evidence="2">Uncharacterized protein</fullName>
    </submittedName>
</protein>
<dbReference type="EMBL" id="JACHJB010000001">
    <property type="protein sequence ID" value="MBB6345026.1"/>
    <property type="molecule type" value="Genomic_DNA"/>
</dbReference>
<feature type="transmembrane region" description="Helical" evidence="1">
    <location>
        <begin position="30"/>
        <end position="50"/>
    </location>
</feature>
<keyword evidence="1" id="KW-0812">Transmembrane</keyword>
<evidence type="ECO:0000256" key="1">
    <source>
        <dbReference type="SAM" id="Phobius"/>
    </source>
</evidence>
<keyword evidence="1" id="KW-0472">Membrane</keyword>